<reference evidence="11" key="1">
    <citation type="submission" date="2020-09" db="EMBL/GenBank/DDBJ databases">
        <authorList>
            <person name="Kikuchi T."/>
        </authorList>
    </citation>
    <scope>NUCLEOTIDE SEQUENCE</scope>
    <source>
        <strain evidence="11">SH1</strain>
    </source>
</reference>
<dbReference type="Pfam" id="PF25301">
    <property type="entry name" value="CUT_C"/>
    <property type="match status" value="1"/>
</dbReference>
<evidence type="ECO:0000256" key="8">
    <source>
        <dbReference type="SAM" id="Phobius"/>
    </source>
</evidence>
<dbReference type="Pfam" id="PF25057">
    <property type="entry name" value="CUT_N"/>
    <property type="match status" value="1"/>
</dbReference>
<dbReference type="InterPro" id="IPR042235">
    <property type="entry name" value="ZP-C_dom"/>
</dbReference>
<evidence type="ECO:0000256" key="5">
    <source>
        <dbReference type="ARBA" id="ARBA00022729"/>
    </source>
</evidence>
<keyword evidence="2" id="KW-0193">Cuticle</keyword>
<dbReference type="SMART" id="SM00241">
    <property type="entry name" value="ZP"/>
    <property type="match status" value="1"/>
</dbReference>
<dbReference type="AlphaFoldDB" id="A0A811JTD5"/>
<organism evidence="11 12">
    <name type="scientific">Bursaphelenchus okinawaensis</name>
    <dbReference type="NCBI Taxonomy" id="465554"/>
    <lineage>
        <taxon>Eukaryota</taxon>
        <taxon>Metazoa</taxon>
        <taxon>Ecdysozoa</taxon>
        <taxon>Nematoda</taxon>
        <taxon>Chromadorea</taxon>
        <taxon>Rhabditida</taxon>
        <taxon>Tylenchina</taxon>
        <taxon>Tylenchomorpha</taxon>
        <taxon>Aphelenchoidea</taxon>
        <taxon>Aphelenchoididae</taxon>
        <taxon>Bursaphelenchus</taxon>
    </lineage>
</organism>
<feature type="chain" id="PRO_5035594413" description="ZP domain-containing protein" evidence="9">
    <location>
        <begin position="19"/>
        <end position="381"/>
    </location>
</feature>
<evidence type="ECO:0000256" key="6">
    <source>
        <dbReference type="ARBA" id="ARBA00022989"/>
    </source>
</evidence>
<keyword evidence="12" id="KW-1185">Reference proteome</keyword>
<evidence type="ECO:0000313" key="12">
    <source>
        <dbReference type="Proteomes" id="UP000614601"/>
    </source>
</evidence>
<keyword evidence="4 8" id="KW-0812">Transmembrane</keyword>
<proteinExistence type="predicted"/>
<evidence type="ECO:0000256" key="1">
    <source>
        <dbReference type="ARBA" id="ARBA00004251"/>
    </source>
</evidence>
<dbReference type="GO" id="GO:0042302">
    <property type="term" value="F:structural constituent of cuticle"/>
    <property type="evidence" value="ECO:0007669"/>
    <property type="project" value="UniProtKB-KW"/>
</dbReference>
<protein>
    <recommendedName>
        <fullName evidence="10">ZP domain-containing protein</fullName>
    </recommendedName>
</protein>
<dbReference type="EMBL" id="CAJFDH010000001">
    <property type="protein sequence ID" value="CAD5206606.1"/>
    <property type="molecule type" value="Genomic_DNA"/>
</dbReference>
<feature type="domain" description="ZP" evidence="10">
    <location>
        <begin position="34"/>
        <end position="272"/>
    </location>
</feature>
<keyword evidence="7 8" id="KW-0472">Membrane</keyword>
<accession>A0A811JTD5</accession>
<dbReference type="Proteomes" id="UP000783686">
    <property type="component" value="Unassembled WGS sequence"/>
</dbReference>
<comment type="subcellular location">
    <subcellularLocation>
        <location evidence="1">Cell membrane</location>
        <topology evidence="1">Single-pass type I membrane protein</topology>
    </subcellularLocation>
</comment>
<evidence type="ECO:0000256" key="9">
    <source>
        <dbReference type="SAM" id="SignalP"/>
    </source>
</evidence>
<dbReference type="GO" id="GO:0005886">
    <property type="term" value="C:plasma membrane"/>
    <property type="evidence" value="ECO:0007669"/>
    <property type="project" value="UniProtKB-SubCell"/>
</dbReference>
<dbReference type="PROSITE" id="PS51034">
    <property type="entry name" value="ZP_2"/>
    <property type="match status" value="1"/>
</dbReference>
<keyword evidence="6 8" id="KW-1133">Transmembrane helix</keyword>
<evidence type="ECO:0000256" key="7">
    <source>
        <dbReference type="ARBA" id="ARBA00023136"/>
    </source>
</evidence>
<sequence length="381" mass="42678">MSSSCSSLIVLFLLVVNGSPSLLNNYIIGTPAVNCEEDNVSLDIITAKPFEGNIFVKGRARDAECKHSYHSNTSQPFSLGLGKCGMQRLRSANPRGVSFGITIIVSFHPNGFITKNDRAFHVKCFYMEPDEIVTNTIHVSSLPTYELQDEMGMPVCKYSVHLEDVDGTLLNYGNVGDTVYHVWECSGPQMGMLVKKCYVTDGDGEEHLVIDDTGCSSDSLLLEEVRYDSNKMRAHAQSQVFKYADSNQIFFTCQIRLCQLQMDMCNKITPPKCGAHKDELDTILDKIDVDSLSLDDNTTSTDFIHRPKRSIDNFLDLDVATGEMLVMDKEVQDGIEEICHSNNVMPFMLPGFVLTVVSTVFMTLMISKFVKKQKEIDSRFY</sequence>
<dbReference type="PANTHER" id="PTHR22907">
    <property type="entry name" value="GH04558P"/>
    <property type="match status" value="1"/>
</dbReference>
<feature type="signal peptide" evidence="9">
    <location>
        <begin position="1"/>
        <end position="18"/>
    </location>
</feature>
<evidence type="ECO:0000256" key="2">
    <source>
        <dbReference type="ARBA" id="ARBA00022460"/>
    </source>
</evidence>
<gene>
    <name evidence="11" type="ORF">BOKJ2_LOCUS1290</name>
</gene>
<evidence type="ECO:0000259" key="10">
    <source>
        <dbReference type="PROSITE" id="PS51034"/>
    </source>
</evidence>
<dbReference type="EMBL" id="CAJFCW020000001">
    <property type="protein sequence ID" value="CAG9082452.1"/>
    <property type="molecule type" value="Genomic_DNA"/>
</dbReference>
<evidence type="ECO:0000313" key="11">
    <source>
        <dbReference type="EMBL" id="CAD5206606.1"/>
    </source>
</evidence>
<dbReference type="InterPro" id="IPR057475">
    <property type="entry name" value="CUT_C"/>
</dbReference>
<dbReference type="PANTHER" id="PTHR22907:SF32">
    <property type="entry name" value="ZP DOMAIN-CONTAINING PROTEIN"/>
    <property type="match status" value="1"/>
</dbReference>
<keyword evidence="3" id="KW-1003">Cell membrane</keyword>
<dbReference type="InterPro" id="IPR056953">
    <property type="entry name" value="CUT_N"/>
</dbReference>
<dbReference type="Gene3D" id="2.60.40.4100">
    <property type="entry name" value="Zona pellucida, ZP-C domain"/>
    <property type="match status" value="1"/>
</dbReference>
<evidence type="ECO:0000256" key="4">
    <source>
        <dbReference type="ARBA" id="ARBA00022692"/>
    </source>
</evidence>
<evidence type="ECO:0000256" key="3">
    <source>
        <dbReference type="ARBA" id="ARBA00022475"/>
    </source>
</evidence>
<dbReference type="Proteomes" id="UP000614601">
    <property type="component" value="Unassembled WGS sequence"/>
</dbReference>
<feature type="transmembrane region" description="Helical" evidence="8">
    <location>
        <begin position="347"/>
        <end position="370"/>
    </location>
</feature>
<dbReference type="InterPro" id="IPR051962">
    <property type="entry name" value="Cuticlin"/>
</dbReference>
<keyword evidence="5 9" id="KW-0732">Signal</keyword>
<dbReference type="OrthoDB" id="6139674at2759"/>
<name>A0A811JTD5_9BILA</name>
<dbReference type="InterPro" id="IPR001507">
    <property type="entry name" value="ZP_dom"/>
</dbReference>
<comment type="caution">
    <text evidence="11">The sequence shown here is derived from an EMBL/GenBank/DDBJ whole genome shotgun (WGS) entry which is preliminary data.</text>
</comment>